<evidence type="ECO:0000256" key="1">
    <source>
        <dbReference type="ARBA" id="ARBA00022741"/>
    </source>
</evidence>
<dbReference type="HAMAP" id="MF_00796">
    <property type="entry name" value="NTPase_1"/>
    <property type="match status" value="1"/>
</dbReference>
<dbReference type="GO" id="GO:0017111">
    <property type="term" value="F:ribonucleoside triphosphate phosphatase activity"/>
    <property type="evidence" value="ECO:0007669"/>
    <property type="project" value="InterPro"/>
</dbReference>
<evidence type="ECO:0000313" key="4">
    <source>
        <dbReference type="EMBL" id="KAK1328015.1"/>
    </source>
</evidence>
<dbReference type="PANTHER" id="PTHR43146:SF1">
    <property type="entry name" value="CANCER-RELATED NUCLEOSIDE-TRIPHOSPHATASE"/>
    <property type="match status" value="1"/>
</dbReference>
<dbReference type="InterPro" id="IPR004948">
    <property type="entry name" value="Nuc-triphosphatase_THEP1"/>
</dbReference>
<accession>A0AA40HB68</accession>
<name>A0AA40HB68_CNENI</name>
<dbReference type="Proteomes" id="UP001177744">
    <property type="component" value="Unassembled WGS sequence"/>
</dbReference>
<reference evidence="4" key="1">
    <citation type="submission" date="2023-06" db="EMBL/GenBank/DDBJ databases">
        <title>Reference genome for the Northern bat (Eptesicus nilssonii), a most northern bat species.</title>
        <authorList>
            <person name="Laine V.N."/>
            <person name="Pulliainen A.T."/>
            <person name="Lilley T.M."/>
        </authorList>
    </citation>
    <scope>NUCLEOTIDE SEQUENCE</scope>
    <source>
        <strain evidence="4">BLF_Eptnil</strain>
        <tissue evidence="4">Kidney</tissue>
    </source>
</reference>
<keyword evidence="1" id="KW-0547">Nucleotide-binding</keyword>
<protein>
    <recommendedName>
        <fullName evidence="6">Cancer-related nucleoside-triphosphatase</fullName>
    </recommendedName>
</protein>
<comment type="caution">
    <text evidence="4">The sequence shown here is derived from an EMBL/GenBank/DDBJ whole genome shotgun (WGS) entry which is preliminary data.</text>
</comment>
<dbReference type="Pfam" id="PF03266">
    <property type="entry name" value="NTPase_1"/>
    <property type="match status" value="1"/>
</dbReference>
<evidence type="ECO:0000256" key="2">
    <source>
        <dbReference type="ARBA" id="ARBA00022801"/>
    </source>
</evidence>
<evidence type="ECO:0000313" key="5">
    <source>
        <dbReference type="Proteomes" id="UP001177744"/>
    </source>
</evidence>
<dbReference type="EMBL" id="JAULJE010000024">
    <property type="protein sequence ID" value="KAK1328015.1"/>
    <property type="molecule type" value="Genomic_DNA"/>
</dbReference>
<dbReference type="PANTHER" id="PTHR43146">
    <property type="entry name" value="CANCER-RELATED NUCLEOSIDE-TRIPHOSPHATASE"/>
    <property type="match status" value="1"/>
</dbReference>
<dbReference type="InterPro" id="IPR027417">
    <property type="entry name" value="P-loop_NTPase"/>
</dbReference>
<dbReference type="GO" id="GO:0005524">
    <property type="term" value="F:ATP binding"/>
    <property type="evidence" value="ECO:0007669"/>
    <property type="project" value="UniProtKB-KW"/>
</dbReference>
<dbReference type="AlphaFoldDB" id="A0AA40HB68"/>
<evidence type="ECO:0008006" key="6">
    <source>
        <dbReference type="Google" id="ProtNLM"/>
    </source>
</evidence>
<dbReference type="PRINTS" id="PR00830">
    <property type="entry name" value="ENDOLAPTASE"/>
</dbReference>
<keyword evidence="2" id="KW-0378">Hydrolase</keyword>
<gene>
    <name evidence="4" type="ORF">QTO34_012437</name>
</gene>
<organism evidence="4 5">
    <name type="scientific">Cnephaeus nilssonii</name>
    <name type="common">Northern bat</name>
    <name type="synonym">Eptesicus nilssonii</name>
    <dbReference type="NCBI Taxonomy" id="3371016"/>
    <lineage>
        <taxon>Eukaryota</taxon>
        <taxon>Metazoa</taxon>
        <taxon>Chordata</taxon>
        <taxon>Craniata</taxon>
        <taxon>Vertebrata</taxon>
        <taxon>Euteleostomi</taxon>
        <taxon>Mammalia</taxon>
        <taxon>Eutheria</taxon>
        <taxon>Laurasiatheria</taxon>
        <taxon>Chiroptera</taxon>
        <taxon>Yangochiroptera</taxon>
        <taxon>Vespertilionidae</taxon>
        <taxon>Cnephaeus</taxon>
    </lineage>
</organism>
<dbReference type="CDD" id="cd19482">
    <property type="entry name" value="RecA-like_Thep1"/>
    <property type="match status" value="1"/>
</dbReference>
<evidence type="ECO:0000256" key="3">
    <source>
        <dbReference type="ARBA" id="ARBA00022840"/>
    </source>
</evidence>
<dbReference type="Gene3D" id="3.40.50.300">
    <property type="entry name" value="P-loop containing nucleotide triphosphate hydrolases"/>
    <property type="match status" value="1"/>
</dbReference>
<keyword evidence="3" id="KW-0067">ATP-binding</keyword>
<dbReference type="SUPFAM" id="SSF52540">
    <property type="entry name" value="P-loop containing nucleoside triphosphate hydrolases"/>
    <property type="match status" value="1"/>
</dbReference>
<sequence length="334" mass="35848">MARHVFLTGPPGVGKTTLIQKASEVLKSSGVPVDGFYTQEVRQGGRRIGFDVVTLSGLRGPLSRVGAGPPPGTRECRVGQYVVDLTSFEQLALPVLNAGGGGSLGPRVCVIDEVGKMELFSEPFVRAVRQTLAAPGTVVLGTIPVPKGKPLAFVEEIRSRADVQVFSVTKENRNHLLPDIVRAERREMSDGLARPPAQQPCPRALGAEPLWASAGKACSCFPLRGQRARGPERRPAQDWSRPCGCPAWSGHLGAQEVWAGSGVRPGLHFGQVLKPFCASFPVLKTGKWVVTGAVATVEGTPISPAWSPGSPGPGWAVRWQWRVRDSPQPAWRRR</sequence>
<proteinExistence type="inferred from homology"/>
<keyword evidence="5" id="KW-1185">Reference proteome</keyword>